<evidence type="ECO:0000256" key="2">
    <source>
        <dbReference type="ARBA" id="ARBA00022525"/>
    </source>
</evidence>
<dbReference type="InterPro" id="IPR009003">
    <property type="entry name" value="Peptidase_S1_PA"/>
</dbReference>
<dbReference type="Pfam" id="PF12032">
    <property type="entry name" value="CLIP"/>
    <property type="match status" value="3"/>
</dbReference>
<comment type="subcellular location">
    <subcellularLocation>
        <location evidence="1">Secreted</location>
    </subcellularLocation>
</comment>
<evidence type="ECO:0000256" key="8">
    <source>
        <dbReference type="ARBA" id="ARBA00024195"/>
    </source>
</evidence>
<dbReference type="Gene3D" id="2.40.10.10">
    <property type="entry name" value="Trypsin-like serine proteases"/>
    <property type="match status" value="3"/>
</dbReference>
<evidence type="ECO:0000256" key="1">
    <source>
        <dbReference type="ARBA" id="ARBA00004613"/>
    </source>
</evidence>
<dbReference type="Pfam" id="PF00089">
    <property type="entry name" value="Trypsin"/>
    <property type="match status" value="1"/>
</dbReference>
<dbReference type="InterPro" id="IPR022700">
    <property type="entry name" value="CLIP"/>
</dbReference>
<dbReference type="CDD" id="cd00190">
    <property type="entry name" value="Tryp_SPc"/>
    <property type="match status" value="1"/>
</dbReference>
<dbReference type="SMART" id="SM00680">
    <property type="entry name" value="CLIP"/>
    <property type="match status" value="3"/>
</dbReference>
<dbReference type="InterPro" id="IPR043504">
    <property type="entry name" value="Peptidase_S1_PA_chymotrypsin"/>
</dbReference>
<keyword evidence="2" id="KW-0964">Secreted</keyword>
<keyword evidence="5 9" id="KW-0378">Hydrolase</keyword>
<evidence type="ECO:0000313" key="14">
    <source>
        <dbReference type="EMBL" id="AAL31706.1"/>
    </source>
</evidence>
<keyword evidence="6 9" id="KW-0720">Serine protease</keyword>
<dbReference type="PANTHER" id="PTHR24252:SF18">
    <property type="entry name" value="OVOCHYMASE 1"/>
    <property type="match status" value="1"/>
</dbReference>
<dbReference type="PANTHER" id="PTHR24252">
    <property type="entry name" value="ACROSIN-RELATED"/>
    <property type="match status" value="1"/>
</dbReference>
<dbReference type="InterPro" id="IPR001254">
    <property type="entry name" value="Trypsin_dom"/>
</dbReference>
<dbReference type="PRINTS" id="PR00722">
    <property type="entry name" value="CHYMOTRYPSIN"/>
</dbReference>
<evidence type="ECO:0000256" key="6">
    <source>
        <dbReference type="ARBA" id="ARBA00022825"/>
    </source>
</evidence>
<dbReference type="SMART" id="SM00020">
    <property type="entry name" value="Tryp_SPc"/>
    <property type="match status" value="1"/>
</dbReference>
<dbReference type="PROSITE" id="PS00134">
    <property type="entry name" value="TRYPSIN_HIS"/>
    <property type="match status" value="1"/>
</dbReference>
<keyword evidence="4 11" id="KW-0732">Signal</keyword>
<evidence type="ECO:0000256" key="5">
    <source>
        <dbReference type="ARBA" id="ARBA00022801"/>
    </source>
</evidence>
<dbReference type="PROSITE" id="PS00135">
    <property type="entry name" value="TRYPSIN_SER"/>
    <property type="match status" value="1"/>
</dbReference>
<dbReference type="InterPro" id="IPR001314">
    <property type="entry name" value="Peptidase_S1A"/>
</dbReference>
<feature type="domain" description="Clip" evidence="13">
    <location>
        <begin position="27"/>
        <end position="78"/>
    </location>
</feature>
<reference evidence="14" key="1">
    <citation type="submission" date="2001-11" db="EMBL/GenBank/DDBJ databases">
        <title>Coagulation factor-like proteins from Hyphantria cunea.</title>
        <authorList>
            <person name="Park D.-S."/>
            <person name="Park H.-Y."/>
        </authorList>
    </citation>
    <scope>NUCLEOTIDE SEQUENCE</scope>
</reference>
<dbReference type="SUPFAM" id="SSF50494">
    <property type="entry name" value="Trypsin-like serine proteases"/>
    <property type="match status" value="1"/>
</dbReference>
<feature type="signal peptide" evidence="11">
    <location>
        <begin position="1"/>
        <end position="20"/>
    </location>
</feature>
<feature type="domain" description="Clip" evidence="13">
    <location>
        <begin position="118"/>
        <end position="169"/>
    </location>
</feature>
<dbReference type="InterPro" id="IPR038565">
    <property type="entry name" value="CLIP_sf"/>
</dbReference>
<evidence type="ECO:0000256" key="11">
    <source>
        <dbReference type="SAM" id="SignalP"/>
    </source>
</evidence>
<dbReference type="InterPro" id="IPR018114">
    <property type="entry name" value="TRYPSIN_HIS"/>
</dbReference>
<dbReference type="PROSITE" id="PS50240">
    <property type="entry name" value="TRYPSIN_DOM"/>
    <property type="match status" value="1"/>
</dbReference>
<dbReference type="InterPro" id="IPR033116">
    <property type="entry name" value="TRYPSIN_SER"/>
</dbReference>
<name>Q8I925_HYPCU</name>
<feature type="domain" description="Peptidase S1" evidence="12">
    <location>
        <begin position="326"/>
        <end position="576"/>
    </location>
</feature>
<organism evidence="14">
    <name type="scientific">Hyphantria cunea</name>
    <name type="common">Fall webworm moth</name>
    <name type="synonym">Phalaena cunea</name>
    <dbReference type="NCBI Taxonomy" id="39466"/>
    <lineage>
        <taxon>Eukaryota</taxon>
        <taxon>Metazoa</taxon>
        <taxon>Ecdysozoa</taxon>
        <taxon>Arthropoda</taxon>
        <taxon>Hexapoda</taxon>
        <taxon>Insecta</taxon>
        <taxon>Pterygota</taxon>
        <taxon>Neoptera</taxon>
        <taxon>Endopterygota</taxon>
        <taxon>Lepidoptera</taxon>
        <taxon>Glossata</taxon>
        <taxon>Ditrysia</taxon>
        <taxon>Noctuoidea</taxon>
        <taxon>Erebidae</taxon>
        <taxon>Arctiinae</taxon>
        <taxon>Hyphantria</taxon>
    </lineage>
</organism>
<dbReference type="AlphaFoldDB" id="Q8I925"/>
<dbReference type="FunFam" id="2.40.10.10:FF:000015">
    <property type="entry name" value="Atrial natriuretic peptide-converting enzyme"/>
    <property type="match status" value="1"/>
</dbReference>
<keyword evidence="7" id="KW-1015">Disulfide bond</keyword>
<accession>Q8I925</accession>
<dbReference type="GO" id="GO:0004252">
    <property type="term" value="F:serine-type endopeptidase activity"/>
    <property type="evidence" value="ECO:0007669"/>
    <property type="project" value="InterPro"/>
</dbReference>
<dbReference type="MEROPS" id="S01.511"/>
<dbReference type="GO" id="GO:0006508">
    <property type="term" value="P:proteolysis"/>
    <property type="evidence" value="ECO:0007669"/>
    <property type="project" value="UniProtKB-KW"/>
</dbReference>
<evidence type="ECO:0000256" key="9">
    <source>
        <dbReference type="RuleBase" id="RU363034"/>
    </source>
</evidence>
<dbReference type="GO" id="GO:0005576">
    <property type="term" value="C:extracellular region"/>
    <property type="evidence" value="ECO:0007669"/>
    <property type="project" value="UniProtKB-SubCell"/>
</dbReference>
<feature type="domain" description="Clip" evidence="13">
    <location>
        <begin position="209"/>
        <end position="260"/>
    </location>
</feature>
<evidence type="ECO:0000259" key="12">
    <source>
        <dbReference type="PROSITE" id="PS50240"/>
    </source>
</evidence>
<feature type="compositionally biased region" description="Low complexity" evidence="10">
    <location>
        <begin position="276"/>
        <end position="289"/>
    </location>
</feature>
<dbReference type="EMBL" id="AY061935">
    <property type="protein sequence ID" value="AAL31706.1"/>
    <property type="molecule type" value="mRNA"/>
</dbReference>
<gene>
    <name evidence="14" type="primary">PE-3</name>
</gene>
<evidence type="ECO:0000256" key="3">
    <source>
        <dbReference type="ARBA" id="ARBA00022670"/>
    </source>
</evidence>
<sequence>MAKTICVLLCACLIFQTVWCQFIAGETCDTIDGGVGSCISLYNCQSYVNLAKKATAQSMQILRKAHCGFEGNNPKVCCPSPSVPTAPLQRPTSSATTTTTTTVPLVIEKAKSLPQGETCDIVSGGGSTCISIYKCQPYLSLTQEARPEVMQFLRKVHCGFEGDNPKVCCPLAGILTAPPQPPTSTTTTTTTSTAAPVKAMAKSLREGAICDSVDGGLGSCISFFNCRPYMRLLRKNTSEVRQVLRNAHCGFDRKGPRVCCPLFDTLTDSQQRLSSTATTTTTTTTTTAAPETEMSKTLSDRQLSDFVDSLPDPPVCGVSSGSFSRVVGGEKAKLGDFPWMALLGYKNRNGDTNWLCGGSLISSRHILTAAHCIHNHENDLYVVRLGELDLTKEDEGATPYDVLIKQKIKHAEYSANAYTNDIGILILDKDVEFTDLIRPICIPKDNKLRANSFEDYNPLVAGWGQTTYKGQFASHLQFAQLPVVSNDFCTQAYAAYEAQKIDERVLCAGYNLGGKDACQGDSGGPLMQPIWSPVQFKNYYYQIGVVSYGRKCAEAGFPGVYSRITHFIPWIEEQVLGQTSQ</sequence>
<proteinExistence type="evidence at transcript level"/>
<dbReference type="Gene3D" id="3.30.1640.30">
    <property type="match status" value="3"/>
</dbReference>
<evidence type="ECO:0000259" key="13">
    <source>
        <dbReference type="PROSITE" id="PS51888"/>
    </source>
</evidence>
<evidence type="ECO:0000256" key="7">
    <source>
        <dbReference type="ARBA" id="ARBA00023157"/>
    </source>
</evidence>
<keyword evidence="3 9" id="KW-0645">Protease</keyword>
<evidence type="ECO:0000256" key="4">
    <source>
        <dbReference type="ARBA" id="ARBA00022729"/>
    </source>
</evidence>
<dbReference type="PROSITE" id="PS51888">
    <property type="entry name" value="CLIP"/>
    <property type="match status" value="3"/>
</dbReference>
<evidence type="ECO:0000256" key="10">
    <source>
        <dbReference type="SAM" id="MobiDB-lite"/>
    </source>
</evidence>
<protein>
    <submittedName>
        <fullName evidence="14">Coagulation factor-like protein 3</fullName>
    </submittedName>
</protein>
<feature type="chain" id="PRO_5004308487" evidence="11">
    <location>
        <begin position="21"/>
        <end position="581"/>
    </location>
</feature>
<feature type="region of interest" description="Disordered" evidence="10">
    <location>
        <begin position="271"/>
        <end position="295"/>
    </location>
</feature>
<comment type="similarity">
    <text evidence="8">Belongs to the peptidase S1 family. CLIP subfamily.</text>
</comment>